<evidence type="ECO:0000313" key="9">
    <source>
        <dbReference type="Proteomes" id="UP000248128"/>
    </source>
</evidence>
<reference evidence="8 9" key="1">
    <citation type="submission" date="2018-05" db="EMBL/GenBank/DDBJ databases">
        <title>Reference genomes for bee gut microbiota database.</title>
        <authorList>
            <person name="Ellegaard K.M."/>
        </authorList>
    </citation>
    <scope>NUCLEOTIDE SEQUENCE [LARGE SCALE GENOMIC DNA]</scope>
    <source>
        <strain evidence="8 9">ESL0199</strain>
    </source>
</reference>
<dbReference type="OrthoDB" id="9801455at2"/>
<organism evidence="8 9">
    <name type="scientific">Bifidobacterium asteroides</name>
    <dbReference type="NCBI Taxonomy" id="1684"/>
    <lineage>
        <taxon>Bacteria</taxon>
        <taxon>Bacillati</taxon>
        <taxon>Actinomycetota</taxon>
        <taxon>Actinomycetes</taxon>
        <taxon>Bifidobacteriales</taxon>
        <taxon>Bifidobacteriaceae</taxon>
        <taxon>Bifidobacterium</taxon>
    </lineage>
</organism>
<dbReference type="InterPro" id="IPR023296">
    <property type="entry name" value="Glyco_hydro_beta-prop_sf"/>
</dbReference>
<dbReference type="SUPFAM" id="SSF75005">
    <property type="entry name" value="Arabinanase/levansucrase/invertase"/>
    <property type="match status" value="1"/>
</dbReference>
<protein>
    <submittedName>
        <fullName evidence="8">Glycoside hydrolase 43 family protein</fullName>
    </submittedName>
</protein>
<comment type="caution">
    <text evidence="8">The sequence shown here is derived from an EMBL/GenBank/DDBJ whole genome shotgun (WGS) entry which is preliminary data.</text>
</comment>
<proteinExistence type="inferred from homology"/>
<feature type="site" description="Important for catalytic activity, responsible for pKa modulation of the active site Glu and correct orientation of both the proton donor and substrate" evidence="5">
    <location>
        <position position="126"/>
    </location>
</feature>
<evidence type="ECO:0000256" key="6">
    <source>
        <dbReference type="RuleBase" id="RU361187"/>
    </source>
</evidence>
<evidence type="ECO:0000256" key="3">
    <source>
        <dbReference type="ARBA" id="ARBA00023295"/>
    </source>
</evidence>
<dbReference type="EMBL" id="QGLK01000004">
    <property type="protein sequence ID" value="PXY88273.1"/>
    <property type="molecule type" value="Genomic_DNA"/>
</dbReference>
<accession>A0A318MPL3</accession>
<comment type="similarity">
    <text evidence="1 6">Belongs to the glycosyl hydrolase 43 family.</text>
</comment>
<evidence type="ECO:0000256" key="2">
    <source>
        <dbReference type="ARBA" id="ARBA00022801"/>
    </source>
</evidence>
<dbReference type="Proteomes" id="UP000248128">
    <property type="component" value="Unassembled WGS sequence"/>
</dbReference>
<dbReference type="Pfam" id="PF04616">
    <property type="entry name" value="Glyco_hydro_43"/>
    <property type="match status" value="1"/>
</dbReference>
<dbReference type="InterPro" id="IPR051795">
    <property type="entry name" value="Glycosyl_Hydrlase_43"/>
</dbReference>
<keyword evidence="2 6" id="KW-0378">Hydrolase</keyword>
<evidence type="ECO:0000256" key="4">
    <source>
        <dbReference type="PIRSR" id="PIRSR606710-1"/>
    </source>
</evidence>
<gene>
    <name evidence="8" type="ORF">DKK74_06275</name>
</gene>
<dbReference type="GO" id="GO:0004553">
    <property type="term" value="F:hydrolase activity, hydrolyzing O-glycosyl compounds"/>
    <property type="evidence" value="ECO:0007669"/>
    <property type="project" value="InterPro"/>
</dbReference>
<dbReference type="Gene3D" id="2.115.10.20">
    <property type="entry name" value="Glycosyl hydrolase domain, family 43"/>
    <property type="match status" value="1"/>
</dbReference>
<dbReference type="Pfam" id="PF17851">
    <property type="entry name" value="GH43_C2"/>
    <property type="match status" value="1"/>
</dbReference>
<dbReference type="InterPro" id="IPR006710">
    <property type="entry name" value="Glyco_hydro_43"/>
</dbReference>
<dbReference type="AlphaFoldDB" id="A0A318MPL3"/>
<dbReference type="SUPFAM" id="SSF49899">
    <property type="entry name" value="Concanavalin A-like lectins/glucanases"/>
    <property type="match status" value="1"/>
</dbReference>
<dbReference type="InterPro" id="IPR041542">
    <property type="entry name" value="GH43_C2"/>
</dbReference>
<feature type="domain" description="Beta-xylosidase C-terminal Concanavalin A-like" evidence="7">
    <location>
        <begin position="332"/>
        <end position="534"/>
    </location>
</feature>
<feature type="active site" description="Proton donor" evidence="4">
    <location>
        <position position="185"/>
    </location>
</feature>
<keyword evidence="3 6" id="KW-0326">Glycosidase</keyword>
<dbReference type="Gene3D" id="2.60.120.200">
    <property type="match status" value="1"/>
</dbReference>
<evidence type="ECO:0000256" key="5">
    <source>
        <dbReference type="PIRSR" id="PIRSR606710-2"/>
    </source>
</evidence>
<feature type="active site" description="Proton acceptor" evidence="4">
    <location>
        <position position="13"/>
    </location>
</feature>
<dbReference type="InterPro" id="IPR013320">
    <property type="entry name" value="ConA-like_dom_sf"/>
</dbReference>
<name>A0A318MPL3_9BIFI</name>
<dbReference type="GO" id="GO:0005975">
    <property type="term" value="P:carbohydrate metabolic process"/>
    <property type="evidence" value="ECO:0007669"/>
    <property type="project" value="InterPro"/>
</dbReference>
<dbReference type="CDD" id="cd09000">
    <property type="entry name" value="GH43_SXA-like"/>
    <property type="match status" value="1"/>
</dbReference>
<sequence>MISNPVLRGFNPDPSIIRVGEAYYIATSTFEWWPGVRLYESHDMVNWTLLPSPLNRVSQLDMKGTCASGGVWAPDLSYNDGVFWLIFTDVKQVEGAFKDCTNYLVTAENIRGPWSDPIRLNGVGFDPSLFHDGDRKYLVQQTWDFRDYHHTFNGITLTEFDTGTMKLMPETERIIWKGSKVKVTEGPHLYRIGDYYYLFAAEGGTGYEHQESVARSRSLDALSFEAMPNNPLLGNYLTPESYLQKQGHGSLVDTPDGQWYYASLCARPWHRPQDPVNGVRGWCTLGRETSIQKLEWTDDGWPYIVGGQAGQRYVDPPIKPSTESQPSKRFHDDFQLSKLNQEWNTCRVPFSENMGYVGEGCLRLRGGQSLTSRDELSMIARRWDAFNFTAETKVEFNPHSYMQMAGLANYYNDRFWSWIYLTWDEERGCKVIEVSECDRGRYHSYLHDRSIIVPQQVESVWLRTQVDTDMYRYEYSFDGHRFVSLPCVLDARILSDDYVAQSSGGFFTGAFSGLACVDLGGYRREAYFDYYDYKSRDAD</sequence>
<dbReference type="PANTHER" id="PTHR42812">
    <property type="entry name" value="BETA-XYLOSIDASE"/>
    <property type="match status" value="1"/>
</dbReference>
<evidence type="ECO:0000256" key="1">
    <source>
        <dbReference type="ARBA" id="ARBA00009865"/>
    </source>
</evidence>
<dbReference type="PANTHER" id="PTHR42812:SF12">
    <property type="entry name" value="BETA-XYLOSIDASE-RELATED"/>
    <property type="match status" value="1"/>
</dbReference>
<evidence type="ECO:0000259" key="7">
    <source>
        <dbReference type="Pfam" id="PF17851"/>
    </source>
</evidence>
<evidence type="ECO:0000313" key="8">
    <source>
        <dbReference type="EMBL" id="PXY88273.1"/>
    </source>
</evidence>